<dbReference type="InterPro" id="IPR015946">
    <property type="entry name" value="KH_dom-like_a/b"/>
</dbReference>
<dbReference type="KEGG" id="ipa:Isop_3522"/>
<dbReference type="Pfam" id="PF02566">
    <property type="entry name" value="OsmC"/>
    <property type="match status" value="1"/>
</dbReference>
<evidence type="ECO:0000313" key="1">
    <source>
        <dbReference type="EMBL" id="ADV64079.1"/>
    </source>
</evidence>
<organism evidence="1 2">
    <name type="scientific">Isosphaera pallida (strain ATCC 43644 / DSM 9630 / IS1B)</name>
    <dbReference type="NCBI Taxonomy" id="575540"/>
    <lineage>
        <taxon>Bacteria</taxon>
        <taxon>Pseudomonadati</taxon>
        <taxon>Planctomycetota</taxon>
        <taxon>Planctomycetia</taxon>
        <taxon>Isosphaerales</taxon>
        <taxon>Isosphaeraceae</taxon>
        <taxon>Isosphaera</taxon>
    </lineage>
</organism>
<dbReference type="Proteomes" id="UP000008631">
    <property type="component" value="Chromosome"/>
</dbReference>
<dbReference type="HOGENOM" id="CLU_100936_0_0_0"/>
<dbReference type="InParanoid" id="E8QXP2"/>
<protein>
    <submittedName>
        <fullName evidence="1">OsmC family protein</fullName>
    </submittedName>
</protein>
<reference key="1">
    <citation type="submission" date="2010-11" db="EMBL/GenBank/DDBJ databases">
        <title>The complete sequence of chromosome of Isophaera pallida ATCC 43644.</title>
        <authorList>
            <consortium name="US DOE Joint Genome Institute (JGI-PGF)"/>
            <person name="Lucas S."/>
            <person name="Copeland A."/>
            <person name="Lapidus A."/>
            <person name="Bruce D."/>
            <person name="Goodwin L."/>
            <person name="Pitluck S."/>
            <person name="Kyrpides N."/>
            <person name="Mavromatis K."/>
            <person name="Pagani I."/>
            <person name="Ivanova N."/>
            <person name="Saunders E."/>
            <person name="Brettin T."/>
            <person name="Detter J.C."/>
            <person name="Han C."/>
            <person name="Tapia R."/>
            <person name="Land M."/>
            <person name="Hauser L."/>
            <person name="Markowitz V."/>
            <person name="Cheng J.-F."/>
            <person name="Hugenholtz P."/>
            <person name="Woyke T."/>
            <person name="Wu D."/>
            <person name="Eisen J.A."/>
        </authorList>
    </citation>
    <scope>NUCLEOTIDE SEQUENCE</scope>
    <source>
        <strain>ATCC 43644</strain>
    </source>
</reference>
<dbReference type="PANTHER" id="PTHR35368:SF1">
    <property type="entry name" value="HYDROPEROXIDE REDUCTASE"/>
    <property type="match status" value="1"/>
</dbReference>
<accession>E8QXP2</accession>
<proteinExistence type="predicted"/>
<gene>
    <name evidence="1" type="ordered locus">Isop_3522</name>
</gene>
<dbReference type="Gene3D" id="3.30.300.20">
    <property type="match status" value="1"/>
</dbReference>
<evidence type="ECO:0000313" key="2">
    <source>
        <dbReference type="Proteomes" id="UP000008631"/>
    </source>
</evidence>
<dbReference type="PANTHER" id="PTHR35368">
    <property type="entry name" value="HYDROPEROXIDE REDUCTASE"/>
    <property type="match status" value="1"/>
</dbReference>
<dbReference type="EMBL" id="CP002353">
    <property type="protein sequence ID" value="ADV64079.1"/>
    <property type="molecule type" value="Genomic_DNA"/>
</dbReference>
<reference evidence="1 2" key="2">
    <citation type="journal article" date="2011" name="Stand. Genomic Sci.">
        <title>Complete genome sequence of Isosphaera pallida type strain (IS1B).</title>
        <authorList>
            <consortium name="US DOE Joint Genome Institute (JGI-PGF)"/>
            <person name="Goker M."/>
            <person name="Cleland D."/>
            <person name="Saunders E."/>
            <person name="Lapidus A."/>
            <person name="Nolan M."/>
            <person name="Lucas S."/>
            <person name="Hammon N."/>
            <person name="Deshpande S."/>
            <person name="Cheng J.F."/>
            <person name="Tapia R."/>
            <person name="Han C."/>
            <person name="Goodwin L."/>
            <person name="Pitluck S."/>
            <person name="Liolios K."/>
            <person name="Pagani I."/>
            <person name="Ivanova N."/>
            <person name="Mavromatis K."/>
            <person name="Pati A."/>
            <person name="Chen A."/>
            <person name="Palaniappan K."/>
            <person name="Land M."/>
            <person name="Hauser L."/>
            <person name="Chang Y.J."/>
            <person name="Jeffries C.D."/>
            <person name="Detter J.C."/>
            <person name="Beck B."/>
            <person name="Woyke T."/>
            <person name="Bristow J."/>
            <person name="Eisen J.A."/>
            <person name="Markowitz V."/>
            <person name="Hugenholtz P."/>
            <person name="Kyrpides N.C."/>
            <person name="Klenk H.P."/>
        </authorList>
    </citation>
    <scope>NUCLEOTIDE SEQUENCE [LARGE SCALE GENOMIC DNA]</scope>
    <source>
        <strain evidence="2">ATCC 43644 / DSM 9630 / IS1B</strain>
    </source>
</reference>
<dbReference type="AlphaFoldDB" id="E8QXP2"/>
<name>E8QXP2_ISOPI</name>
<dbReference type="SUPFAM" id="SSF82784">
    <property type="entry name" value="OsmC-like"/>
    <property type="match status" value="1"/>
</dbReference>
<sequence>MMTRDELRALQAPVKTRFQEHPEAALATLRATGRLEGAGITVTLDTFSGVTPAGLHPACGGDGLSACSAEMLLQALAGCAGVTLKAVATAMEIPLRGGSVTVEGDLDFRGTMGVSKQAPVGFTAIRLLFDLDADANADQLANLTRLVERYCVVHQTLSHPPTLTTIIRTHS</sequence>
<keyword evidence="2" id="KW-1185">Reference proteome</keyword>
<dbReference type="InterPro" id="IPR036102">
    <property type="entry name" value="OsmC/Ohrsf"/>
</dbReference>
<dbReference type="STRING" id="575540.Isop_3522"/>
<dbReference type="InterPro" id="IPR052924">
    <property type="entry name" value="OsmC/Ohr_hydroprdx_reductase"/>
</dbReference>
<dbReference type="eggNOG" id="COG1765">
    <property type="taxonomic scope" value="Bacteria"/>
</dbReference>
<dbReference type="InterPro" id="IPR003718">
    <property type="entry name" value="OsmC/Ohr_fam"/>
</dbReference>